<organism evidence="1 2">
    <name type="scientific">Triparma columacea</name>
    <dbReference type="NCBI Taxonomy" id="722753"/>
    <lineage>
        <taxon>Eukaryota</taxon>
        <taxon>Sar</taxon>
        <taxon>Stramenopiles</taxon>
        <taxon>Ochrophyta</taxon>
        <taxon>Bolidophyceae</taxon>
        <taxon>Parmales</taxon>
        <taxon>Triparmaceae</taxon>
        <taxon>Triparma</taxon>
    </lineage>
</organism>
<evidence type="ECO:0000313" key="2">
    <source>
        <dbReference type="Proteomes" id="UP001165065"/>
    </source>
</evidence>
<evidence type="ECO:0000313" key="1">
    <source>
        <dbReference type="EMBL" id="GMI44468.1"/>
    </source>
</evidence>
<dbReference type="AlphaFoldDB" id="A0A9W7GHQ1"/>
<proteinExistence type="predicted"/>
<dbReference type="Proteomes" id="UP001165065">
    <property type="component" value="Unassembled WGS sequence"/>
</dbReference>
<accession>A0A9W7GHQ1</accession>
<reference evidence="2" key="1">
    <citation type="journal article" date="2023" name="Commun. Biol.">
        <title>Genome analysis of Parmales, the sister group of diatoms, reveals the evolutionary specialization of diatoms from phago-mixotrophs to photoautotrophs.</title>
        <authorList>
            <person name="Ban H."/>
            <person name="Sato S."/>
            <person name="Yoshikawa S."/>
            <person name="Yamada K."/>
            <person name="Nakamura Y."/>
            <person name="Ichinomiya M."/>
            <person name="Sato N."/>
            <person name="Blanc-Mathieu R."/>
            <person name="Endo H."/>
            <person name="Kuwata A."/>
            <person name="Ogata H."/>
        </authorList>
    </citation>
    <scope>NUCLEOTIDE SEQUENCE [LARGE SCALE GENOMIC DNA]</scope>
</reference>
<sequence>MQEAFTTSPPLTNPNPVQLVSCPCGIDPDTEKCATCNYETKDPPVGIYCPVGKGMVRSIDNMLDGSNTLGGKDTIKVEQVAMRYCTGSSYCFKLSTTDINVMINTFGPKLGDDEWDEYYQLFYVYGCENMYGTKKPDSADSIQTCNNYGFKTWDAVPEVTMIDGEYTLVSGLDFNVTGIDAPKNQEWDLDYCCEDHYCMSSARRRWGGGW</sequence>
<keyword evidence="2" id="KW-1185">Reference proteome</keyword>
<name>A0A9W7GHQ1_9STRA</name>
<dbReference type="EMBL" id="BRYA01001484">
    <property type="protein sequence ID" value="GMI44468.1"/>
    <property type="molecule type" value="Genomic_DNA"/>
</dbReference>
<comment type="caution">
    <text evidence="1">The sequence shown here is derived from an EMBL/GenBank/DDBJ whole genome shotgun (WGS) entry which is preliminary data.</text>
</comment>
<protein>
    <submittedName>
        <fullName evidence="1">Uncharacterized protein</fullName>
    </submittedName>
</protein>
<dbReference type="OrthoDB" id="194423at2759"/>
<gene>
    <name evidence="1" type="ORF">TrCOL_g7791</name>
</gene>